<reference evidence="1 2" key="1">
    <citation type="submission" date="2020-04" db="EMBL/GenBank/DDBJ databases">
        <title>Paraburkholderia sp. RP-4-7 isolated from soil.</title>
        <authorList>
            <person name="Dahal R.H."/>
        </authorList>
    </citation>
    <scope>NUCLEOTIDE SEQUENCE [LARGE SCALE GENOMIC DNA]</scope>
    <source>
        <strain evidence="1 2">RP-4-7</strain>
    </source>
</reference>
<proteinExistence type="predicted"/>
<evidence type="ECO:0000313" key="2">
    <source>
        <dbReference type="Proteomes" id="UP000544134"/>
    </source>
</evidence>
<evidence type="ECO:0000313" key="1">
    <source>
        <dbReference type="EMBL" id="NML98983.1"/>
    </source>
</evidence>
<dbReference type="Proteomes" id="UP000544134">
    <property type="component" value="Unassembled WGS sequence"/>
</dbReference>
<dbReference type="AlphaFoldDB" id="A0A848IH52"/>
<organism evidence="1 2">
    <name type="scientific">Paraburkholderia polaris</name>
    <dbReference type="NCBI Taxonomy" id="2728848"/>
    <lineage>
        <taxon>Bacteria</taxon>
        <taxon>Pseudomonadati</taxon>
        <taxon>Pseudomonadota</taxon>
        <taxon>Betaproteobacteria</taxon>
        <taxon>Burkholderiales</taxon>
        <taxon>Burkholderiaceae</taxon>
        <taxon>Paraburkholderia</taxon>
    </lineage>
</organism>
<protein>
    <submittedName>
        <fullName evidence="1">Uncharacterized protein</fullName>
    </submittedName>
</protein>
<sequence>MSNEKLASVFGQTAPHWREASALCLTDAFRVRSIRLATGLYRPRIHALDRRGPVRAIANSKQMARRPQSACLPRTLSITAMTKRIHEIPGVPENFAWISPRALHFAAAPV</sequence>
<comment type="caution">
    <text evidence="1">The sequence shown here is derived from an EMBL/GenBank/DDBJ whole genome shotgun (WGS) entry which is preliminary data.</text>
</comment>
<name>A0A848IH52_9BURK</name>
<accession>A0A848IH52</accession>
<gene>
    <name evidence="1" type="ORF">HHL24_13625</name>
</gene>
<dbReference type="EMBL" id="JABBGJ010000013">
    <property type="protein sequence ID" value="NML98983.1"/>
    <property type="molecule type" value="Genomic_DNA"/>
</dbReference>
<keyword evidence="2" id="KW-1185">Reference proteome</keyword>